<proteinExistence type="predicted"/>
<keyword evidence="1" id="KW-0175">Coiled coil</keyword>
<dbReference type="EMBL" id="UINC01013272">
    <property type="protein sequence ID" value="SVA57467.1"/>
    <property type="molecule type" value="Genomic_DNA"/>
</dbReference>
<evidence type="ECO:0000313" key="2">
    <source>
        <dbReference type="EMBL" id="SVA57467.1"/>
    </source>
</evidence>
<organism evidence="2">
    <name type="scientific">marine metagenome</name>
    <dbReference type="NCBI Taxonomy" id="408172"/>
    <lineage>
        <taxon>unclassified sequences</taxon>
        <taxon>metagenomes</taxon>
        <taxon>ecological metagenomes</taxon>
    </lineage>
</organism>
<name>A0A381WZY7_9ZZZZ</name>
<protein>
    <submittedName>
        <fullName evidence="2">Uncharacterized protein</fullName>
    </submittedName>
</protein>
<gene>
    <name evidence="2" type="ORF">METZ01_LOCUS110321</name>
</gene>
<dbReference type="AlphaFoldDB" id="A0A381WZY7"/>
<sequence length="119" mass="14570">MDFNLERSKAHAIKNLNYSNNLHEKLELMAEELDEKYDEIEELKQEIEKLKQENQKLKQQKKDKVNRDLDQIARWIRKSNEDYDDWSYDDEKEKLEVYIGNHTERYTRQELVECGVLYD</sequence>
<reference evidence="2" key="1">
    <citation type="submission" date="2018-05" db="EMBL/GenBank/DDBJ databases">
        <authorList>
            <person name="Lanie J.A."/>
            <person name="Ng W.-L."/>
            <person name="Kazmierczak K.M."/>
            <person name="Andrzejewski T.M."/>
            <person name="Davidsen T.M."/>
            <person name="Wayne K.J."/>
            <person name="Tettelin H."/>
            <person name="Glass J.I."/>
            <person name="Rusch D."/>
            <person name="Podicherti R."/>
            <person name="Tsui H.-C.T."/>
            <person name="Winkler M.E."/>
        </authorList>
    </citation>
    <scope>NUCLEOTIDE SEQUENCE</scope>
</reference>
<feature type="coiled-coil region" evidence="1">
    <location>
        <begin position="19"/>
        <end position="67"/>
    </location>
</feature>
<accession>A0A381WZY7</accession>
<evidence type="ECO:0000256" key="1">
    <source>
        <dbReference type="SAM" id="Coils"/>
    </source>
</evidence>